<dbReference type="KEGG" id="mmec:FIU01_00505"/>
<dbReference type="RefSeq" id="WP_140001936.1">
    <property type="nucleotide sequence ID" value="NZ_CP040946.1"/>
</dbReference>
<evidence type="ECO:0000313" key="3">
    <source>
        <dbReference type="Proteomes" id="UP000311008"/>
    </source>
</evidence>
<dbReference type="OrthoDB" id="9793561at2"/>
<name>A0A5B8CPS4_9PROT</name>
<protein>
    <recommendedName>
        <fullName evidence="4">Omptin family outer membrane protease</fullName>
    </recommendedName>
</protein>
<evidence type="ECO:0000256" key="1">
    <source>
        <dbReference type="SAM" id="SignalP"/>
    </source>
</evidence>
<dbReference type="Pfam" id="PF09694">
    <property type="entry name" value="Gcw_chp"/>
    <property type="match status" value="1"/>
</dbReference>
<evidence type="ECO:0008006" key="4">
    <source>
        <dbReference type="Google" id="ProtNLM"/>
    </source>
</evidence>
<feature type="chain" id="PRO_5023068247" description="Omptin family outer membrane protease" evidence="1">
    <location>
        <begin position="23"/>
        <end position="313"/>
    </location>
</feature>
<keyword evidence="3" id="KW-1185">Reference proteome</keyword>
<evidence type="ECO:0000313" key="2">
    <source>
        <dbReference type="EMBL" id="QDC43150.1"/>
    </source>
</evidence>
<dbReference type="NCBIfam" id="TIGR02001">
    <property type="entry name" value="gcw_chp"/>
    <property type="match status" value="1"/>
</dbReference>
<dbReference type="EMBL" id="CP040946">
    <property type="protein sequence ID" value="QDC43150.1"/>
    <property type="molecule type" value="Genomic_DNA"/>
</dbReference>
<accession>A0A5B8CPS4</accession>
<reference evidence="3" key="1">
    <citation type="journal article" date="2019" name="ISME J.">
        <title>Evolution in action: habitat transition from sediment to the pelagial leads to genome streamlining in Methylophilaceae.</title>
        <authorList>
            <person name="Salcher M."/>
            <person name="Schaefle D."/>
            <person name="Kaspar M."/>
            <person name="Neuenschwander S.M."/>
            <person name="Ghai R."/>
        </authorList>
    </citation>
    <scope>NUCLEOTIDE SEQUENCE [LARGE SCALE GENOMIC DNA]</scope>
    <source>
        <strain evidence="3">MMS-M-51</strain>
    </source>
</reference>
<keyword evidence="1" id="KW-0732">Signal</keyword>
<proteinExistence type="predicted"/>
<sequence length="313" mass="34091">MRQSILLTAVLSTLSFAQVSYAAEEAKEEASDWTATANIAVVSDYYFRGISQSWHKPTAQGGMDITHSSGFYAGVWGSGVSPNTYPDANTEIDVYAGYNGTIPVVEKLGYTVGVYGYMYPGGSWKKYRASNAANPNDVLTPRGGRWDTYELNAGISYDWISAKVSYTLTDWFGADKTTGWDGSTKGSTYFELNAAYPLPWWDLTLIGHVGRLNVAGKLDKSFTPDGVNFPSTSISGATDPDYTDWKIGLSKAFKIGKTEGWNAGVYWVESDNSRYWGESGYGGTSFNGKGTSTTAQSKNLNEGRLILTVGRTF</sequence>
<dbReference type="Proteomes" id="UP000311008">
    <property type="component" value="Chromosome"/>
</dbReference>
<feature type="signal peptide" evidence="1">
    <location>
        <begin position="1"/>
        <end position="22"/>
    </location>
</feature>
<dbReference type="AlphaFoldDB" id="A0A5B8CPS4"/>
<organism evidence="2 3">
    <name type="scientific">Methylophilus medardicus</name>
    <dbReference type="NCBI Taxonomy" id="2588534"/>
    <lineage>
        <taxon>Bacteria</taxon>
        <taxon>Pseudomonadati</taxon>
        <taxon>Pseudomonadota</taxon>
        <taxon>Betaproteobacteria</taxon>
        <taxon>Nitrosomonadales</taxon>
        <taxon>Methylophilaceae</taxon>
        <taxon>Methylophilus</taxon>
    </lineage>
</organism>
<dbReference type="InterPro" id="IPR010239">
    <property type="entry name" value="CHP02001"/>
</dbReference>
<gene>
    <name evidence="2" type="ORF">FIU01_00505</name>
</gene>